<keyword evidence="3" id="KW-0819">tRNA processing</keyword>
<evidence type="ECO:0000256" key="2">
    <source>
        <dbReference type="ARBA" id="ARBA00005546"/>
    </source>
</evidence>
<name>A0A7J9BSA1_GOSGO</name>
<evidence type="ECO:0000256" key="1">
    <source>
        <dbReference type="ARBA" id="ARBA00004123"/>
    </source>
</evidence>
<protein>
    <submittedName>
        <fullName evidence="6">Uncharacterized protein</fullName>
    </submittedName>
</protein>
<dbReference type="PANTHER" id="PTHR15840">
    <property type="entry name" value="CGI-121 FAMILY MEMBER"/>
    <property type="match status" value="1"/>
</dbReference>
<dbReference type="InterPro" id="IPR036504">
    <property type="entry name" value="CGI121/TPRKB_sf"/>
</dbReference>
<organism evidence="6 7">
    <name type="scientific">Gossypium gossypioides</name>
    <name type="common">Mexican cotton</name>
    <name type="synonym">Selera gossypioides</name>
    <dbReference type="NCBI Taxonomy" id="34282"/>
    <lineage>
        <taxon>Eukaryota</taxon>
        <taxon>Viridiplantae</taxon>
        <taxon>Streptophyta</taxon>
        <taxon>Embryophyta</taxon>
        <taxon>Tracheophyta</taxon>
        <taxon>Spermatophyta</taxon>
        <taxon>Magnoliopsida</taxon>
        <taxon>eudicotyledons</taxon>
        <taxon>Gunneridae</taxon>
        <taxon>Pentapetalae</taxon>
        <taxon>rosids</taxon>
        <taxon>malvids</taxon>
        <taxon>Malvales</taxon>
        <taxon>Malvaceae</taxon>
        <taxon>Malvoideae</taxon>
        <taxon>Gossypium</taxon>
    </lineage>
</organism>
<dbReference type="GO" id="GO:0005829">
    <property type="term" value="C:cytosol"/>
    <property type="evidence" value="ECO:0007669"/>
    <property type="project" value="TreeGrafter"/>
</dbReference>
<evidence type="ECO:0000313" key="7">
    <source>
        <dbReference type="Proteomes" id="UP000593579"/>
    </source>
</evidence>
<dbReference type="Gene3D" id="3.30.2380.10">
    <property type="entry name" value="CGI121/TPRKB"/>
    <property type="match status" value="2"/>
</dbReference>
<keyword evidence="7" id="KW-1185">Reference proteome</keyword>
<sequence>MKVFEINGNTLSLTLFIDVTNSKELKESMQAGKLDPEVSFLNASLIPDVFPVLVAACKPLSPVHSEFVYSYLVSKHVMFFSYDYAVKKLIDGKEIGLEELEGRADQARILKHYKIFGPELGISTIADAITCRVAAQDAL</sequence>
<dbReference type="InterPro" id="IPR013926">
    <property type="entry name" value="CGI121/TPRKB"/>
</dbReference>
<gene>
    <name evidence="6" type="ORF">Gogos_012367</name>
</gene>
<comment type="caution">
    <text evidence="6">The sequence shown here is derived from an EMBL/GenBank/DDBJ whole genome shotgun (WGS) entry which is preliminary data.</text>
</comment>
<proteinExistence type="inferred from homology"/>
<accession>A0A7J9BSA1</accession>
<dbReference type="GO" id="GO:0002949">
    <property type="term" value="P:tRNA threonylcarbamoyladenosine modification"/>
    <property type="evidence" value="ECO:0007669"/>
    <property type="project" value="TreeGrafter"/>
</dbReference>
<keyword evidence="4 5" id="KW-0539">Nucleus</keyword>
<dbReference type="OrthoDB" id="329139at2759"/>
<dbReference type="SUPFAM" id="SSF143870">
    <property type="entry name" value="PF0523-like"/>
    <property type="match status" value="1"/>
</dbReference>
<evidence type="ECO:0000313" key="6">
    <source>
        <dbReference type="EMBL" id="MBA0739069.1"/>
    </source>
</evidence>
<dbReference type="GO" id="GO:0000408">
    <property type="term" value="C:EKC/KEOPS complex"/>
    <property type="evidence" value="ECO:0007669"/>
    <property type="project" value="TreeGrafter"/>
</dbReference>
<dbReference type="AlphaFoldDB" id="A0A7J9BSA1"/>
<dbReference type="GO" id="GO:0005634">
    <property type="term" value="C:nucleus"/>
    <property type="evidence" value="ECO:0007669"/>
    <property type="project" value="UniProtKB-SubCell"/>
</dbReference>
<dbReference type="Pfam" id="PF08617">
    <property type="entry name" value="CGI-121"/>
    <property type="match status" value="1"/>
</dbReference>
<reference evidence="6 7" key="1">
    <citation type="journal article" date="2019" name="Genome Biol. Evol.">
        <title>Insights into the evolution of the New World diploid cottons (Gossypium, subgenus Houzingenia) based on genome sequencing.</title>
        <authorList>
            <person name="Grover C.E."/>
            <person name="Arick M.A. 2nd"/>
            <person name="Thrash A."/>
            <person name="Conover J.L."/>
            <person name="Sanders W.S."/>
            <person name="Peterson D.G."/>
            <person name="Frelichowski J.E."/>
            <person name="Scheffler J.A."/>
            <person name="Scheffler B.E."/>
            <person name="Wendel J.F."/>
        </authorList>
    </citation>
    <scope>NUCLEOTIDE SEQUENCE [LARGE SCALE GENOMIC DNA]</scope>
    <source>
        <strain evidence="6">5</strain>
        <tissue evidence="6">Leaf</tissue>
    </source>
</reference>
<evidence type="ECO:0000256" key="3">
    <source>
        <dbReference type="ARBA" id="ARBA00022694"/>
    </source>
</evidence>
<evidence type="ECO:0000256" key="5">
    <source>
        <dbReference type="RuleBase" id="RU004398"/>
    </source>
</evidence>
<dbReference type="EMBL" id="JABEZY010000005">
    <property type="protein sequence ID" value="MBA0739069.1"/>
    <property type="molecule type" value="Genomic_DNA"/>
</dbReference>
<comment type="subcellular location">
    <subcellularLocation>
        <location evidence="1">Nucleus</location>
    </subcellularLocation>
</comment>
<dbReference type="Proteomes" id="UP000593579">
    <property type="component" value="Unassembled WGS sequence"/>
</dbReference>
<dbReference type="PANTHER" id="PTHR15840:SF10">
    <property type="entry name" value="EKC_KEOPS COMPLEX SUBUNIT TPRKB"/>
    <property type="match status" value="1"/>
</dbReference>
<comment type="similarity">
    <text evidence="2 5">Belongs to the CGI121/TPRKB family.</text>
</comment>
<evidence type="ECO:0000256" key="4">
    <source>
        <dbReference type="ARBA" id="ARBA00023242"/>
    </source>
</evidence>